<organism evidence="1 2">
    <name type="scientific">Serratia plymuthica</name>
    <dbReference type="NCBI Taxonomy" id="82996"/>
    <lineage>
        <taxon>Bacteria</taxon>
        <taxon>Pseudomonadati</taxon>
        <taxon>Pseudomonadota</taxon>
        <taxon>Gammaproteobacteria</taxon>
        <taxon>Enterobacterales</taxon>
        <taxon>Yersiniaceae</taxon>
        <taxon>Serratia</taxon>
    </lineage>
</organism>
<dbReference type="Proteomes" id="UP000248196">
    <property type="component" value="Unassembled WGS sequence"/>
</dbReference>
<dbReference type="EMBL" id="PESE01000002">
    <property type="protein sequence ID" value="PYD38994.1"/>
    <property type="molecule type" value="Genomic_DNA"/>
</dbReference>
<dbReference type="InterPro" id="IPR003458">
    <property type="entry name" value="Phage_T4_Gp38_tail_assem"/>
</dbReference>
<dbReference type="AlphaFoldDB" id="A0A318NYY8"/>
<sequence length="73" mass="8354">MGESTSKGQRLGDRPERYVETKIRLLQRALDLGIATDEEKESLIKLETYRALLNRVNPDDAPDIELPEFPTLQ</sequence>
<dbReference type="OrthoDB" id="8596093at2"/>
<evidence type="ECO:0000313" key="1">
    <source>
        <dbReference type="EMBL" id="PYD38994.1"/>
    </source>
</evidence>
<name>A0A318NYY8_SERPL</name>
<reference evidence="1 2" key="1">
    <citation type="submission" date="2017-11" db="EMBL/GenBank/DDBJ databases">
        <title>Genome sequence of the oocydin A producing rhizobacterium Serratia plymuthica 4Rx5.</title>
        <authorList>
            <person name="Matilla M.A."/>
            <person name="Udaondo Z."/>
            <person name="Salmond G.P.C."/>
        </authorList>
    </citation>
    <scope>NUCLEOTIDE SEQUENCE [LARGE SCALE GENOMIC DNA]</scope>
    <source>
        <strain evidence="1 2">4Rx5</strain>
    </source>
</reference>
<dbReference type="Pfam" id="PF02413">
    <property type="entry name" value="Caudo_TAP"/>
    <property type="match status" value="1"/>
</dbReference>
<accession>A0A318NYY8</accession>
<proteinExistence type="predicted"/>
<evidence type="ECO:0000313" key="2">
    <source>
        <dbReference type="Proteomes" id="UP000248196"/>
    </source>
</evidence>
<gene>
    <name evidence="1" type="ORF">CT690_08125</name>
</gene>
<comment type="caution">
    <text evidence="1">The sequence shown here is derived from an EMBL/GenBank/DDBJ whole genome shotgun (WGS) entry which is preliminary data.</text>
</comment>
<protein>
    <submittedName>
        <fullName evidence="1">Uncharacterized protein</fullName>
    </submittedName>
</protein>